<feature type="transmembrane region" description="Helical" evidence="5">
    <location>
        <begin position="45"/>
        <end position="68"/>
    </location>
</feature>
<keyword evidence="2 5" id="KW-0812">Transmembrane</keyword>
<evidence type="ECO:0000256" key="4">
    <source>
        <dbReference type="ARBA" id="ARBA00023136"/>
    </source>
</evidence>
<feature type="transmembrane region" description="Helical" evidence="5">
    <location>
        <begin position="213"/>
        <end position="233"/>
    </location>
</feature>
<dbReference type="InterPro" id="IPR050367">
    <property type="entry name" value="APC_superfamily"/>
</dbReference>
<feature type="transmembrane region" description="Helical" evidence="5">
    <location>
        <begin position="440"/>
        <end position="463"/>
    </location>
</feature>
<dbReference type="GeneID" id="92354846"/>
<feature type="transmembrane region" description="Helical" evidence="5">
    <location>
        <begin position="297"/>
        <end position="325"/>
    </location>
</feature>
<accession>A0AAT9GTA5</accession>
<evidence type="ECO:0000256" key="3">
    <source>
        <dbReference type="ARBA" id="ARBA00022989"/>
    </source>
</evidence>
<feature type="transmembrane region" description="Helical" evidence="5">
    <location>
        <begin position="245"/>
        <end position="265"/>
    </location>
</feature>
<feature type="transmembrane region" description="Helical" evidence="5">
    <location>
        <begin position="170"/>
        <end position="193"/>
    </location>
</feature>
<evidence type="ECO:0000259" key="6">
    <source>
        <dbReference type="Pfam" id="PF00324"/>
    </source>
</evidence>
<evidence type="ECO:0000256" key="1">
    <source>
        <dbReference type="ARBA" id="ARBA00004141"/>
    </source>
</evidence>
<dbReference type="Gene3D" id="1.20.1740.10">
    <property type="entry name" value="Amino acid/polyamine transporter I"/>
    <property type="match status" value="1"/>
</dbReference>
<dbReference type="InterPro" id="IPR004841">
    <property type="entry name" value="AA-permease/SLC12A_dom"/>
</dbReference>
<reference evidence="7" key="1">
    <citation type="submission" date="2024-03" db="EMBL/GenBank/DDBJ databases">
        <title>Complete genome sequence of Sulfurisphaera javensis strain KD-1.</title>
        <authorList>
            <person name="Sakai H."/>
            <person name="Nur N."/>
            <person name="Suwanto A."/>
            <person name="Kurosawa N."/>
        </authorList>
    </citation>
    <scope>NUCLEOTIDE SEQUENCE</scope>
    <source>
        <strain evidence="7">KD-1</strain>
    </source>
</reference>
<dbReference type="KEGG" id="sjv:SJAV_18940"/>
<proteinExistence type="predicted"/>
<feature type="transmembrane region" description="Helical" evidence="5">
    <location>
        <begin position="412"/>
        <end position="434"/>
    </location>
</feature>
<dbReference type="Pfam" id="PF00324">
    <property type="entry name" value="AA_permease"/>
    <property type="match status" value="1"/>
</dbReference>
<dbReference type="RefSeq" id="WP_369609502.1">
    <property type="nucleotide sequence ID" value="NZ_AP031322.1"/>
</dbReference>
<organism evidence="7">
    <name type="scientific">Sulfurisphaera javensis</name>
    <dbReference type="NCBI Taxonomy" id="2049879"/>
    <lineage>
        <taxon>Archaea</taxon>
        <taxon>Thermoproteota</taxon>
        <taxon>Thermoprotei</taxon>
        <taxon>Sulfolobales</taxon>
        <taxon>Sulfolobaceae</taxon>
        <taxon>Sulfurisphaera</taxon>
    </lineage>
</organism>
<sequence>MGILSKKVGWLEKEVLHILDLIPLSTSSVAPTFSIAAAYGSMVALMGPSAIMAVITSFPFFLFASIIFRQLNKKAPHCGASYHWGAKLVSTRYGAFQFWIVTLAYFLSLPPIIIPAGEYTLDLLYRLGLISRGMELSVFWDSIVGIIWALIAAIPLLLGAKPTARFTEVFLAIELVILSSFVVIGIISLPTHAVNQFNWSWFFNPKWFSTPSYFLTLAATMVIVATILDGWEIDSYASEESKKPYHWPGLSGIVGLISVFIIYIITMPIMTIETPISALASSVDPLARWASYVIPQYVWLMDIAVIASTASSLWLTAFILTRAWYAAGREGLLPKPFGWVSEKFKSPWFSILIATLFEVIVQLLELTSPSVQSFFGLVLTGAGAFLLTEFGMDSLTATITWWRNYRTSIKDWIIRIIAPITSLGMFGIIIMGVINAGPAFGYSTIEYSLTLLILTLIGVPFIFRHYNIITPNWLHQVTKKELR</sequence>
<evidence type="ECO:0000256" key="2">
    <source>
        <dbReference type="ARBA" id="ARBA00022692"/>
    </source>
</evidence>
<dbReference type="AlphaFoldDB" id="A0AAT9GTA5"/>
<gene>
    <name evidence="7" type="ORF">SJAV_18940</name>
</gene>
<comment type="subcellular location">
    <subcellularLocation>
        <location evidence="1">Membrane</location>
        <topology evidence="1">Multi-pass membrane protein</topology>
    </subcellularLocation>
</comment>
<dbReference type="PANTHER" id="PTHR42770">
    <property type="entry name" value="AMINO ACID TRANSPORTER-RELATED"/>
    <property type="match status" value="1"/>
</dbReference>
<feature type="domain" description="Amino acid permease/ SLC12A" evidence="6">
    <location>
        <begin position="38"/>
        <end position="434"/>
    </location>
</feature>
<evidence type="ECO:0000313" key="7">
    <source>
        <dbReference type="EMBL" id="BFH73950.1"/>
    </source>
</evidence>
<feature type="transmembrane region" description="Helical" evidence="5">
    <location>
        <begin position="96"/>
        <end position="117"/>
    </location>
</feature>
<keyword evidence="4 5" id="KW-0472">Membrane</keyword>
<dbReference type="GO" id="GO:0016020">
    <property type="term" value="C:membrane"/>
    <property type="evidence" value="ECO:0007669"/>
    <property type="project" value="UniProtKB-SubCell"/>
</dbReference>
<dbReference type="PIRSF" id="PIRSF006060">
    <property type="entry name" value="AA_transporter"/>
    <property type="match status" value="1"/>
</dbReference>
<dbReference type="EMBL" id="AP031322">
    <property type="protein sequence ID" value="BFH73950.1"/>
    <property type="molecule type" value="Genomic_DNA"/>
</dbReference>
<feature type="transmembrane region" description="Helical" evidence="5">
    <location>
        <begin position="137"/>
        <end position="158"/>
    </location>
</feature>
<dbReference type="PANTHER" id="PTHR42770:SF7">
    <property type="entry name" value="MEMBRANE PROTEIN"/>
    <property type="match status" value="1"/>
</dbReference>
<dbReference type="GO" id="GO:0055085">
    <property type="term" value="P:transmembrane transport"/>
    <property type="evidence" value="ECO:0007669"/>
    <property type="project" value="InterPro"/>
</dbReference>
<feature type="transmembrane region" description="Helical" evidence="5">
    <location>
        <begin position="346"/>
        <end position="364"/>
    </location>
</feature>
<feature type="transmembrane region" description="Helical" evidence="5">
    <location>
        <begin position="370"/>
        <end position="391"/>
    </location>
</feature>
<name>A0AAT9GTA5_9CREN</name>
<keyword evidence="3 5" id="KW-1133">Transmembrane helix</keyword>
<protein>
    <recommendedName>
        <fullName evidence="6">Amino acid permease/ SLC12A domain-containing protein</fullName>
    </recommendedName>
</protein>
<evidence type="ECO:0000256" key="5">
    <source>
        <dbReference type="SAM" id="Phobius"/>
    </source>
</evidence>